<dbReference type="InterPro" id="IPR009003">
    <property type="entry name" value="Peptidase_S1_PA"/>
</dbReference>
<evidence type="ECO:0000313" key="3">
    <source>
        <dbReference type="Proteomes" id="UP001139971"/>
    </source>
</evidence>
<name>A0A9X3YN68_9GAMM</name>
<dbReference type="AlphaFoldDB" id="A0A9X3YN68"/>
<dbReference type="SUPFAM" id="SSF50494">
    <property type="entry name" value="Trypsin-like serine proteases"/>
    <property type="match status" value="1"/>
</dbReference>
<protein>
    <recommendedName>
        <fullName evidence="4">Lysyl endopeptidase</fullName>
    </recommendedName>
</protein>
<dbReference type="Proteomes" id="UP001139971">
    <property type="component" value="Unassembled WGS sequence"/>
</dbReference>
<accession>A0A9X3YN68</accession>
<proteinExistence type="predicted"/>
<evidence type="ECO:0000313" key="2">
    <source>
        <dbReference type="EMBL" id="MDC8013848.1"/>
    </source>
</evidence>
<evidence type="ECO:0008006" key="4">
    <source>
        <dbReference type="Google" id="ProtNLM"/>
    </source>
</evidence>
<dbReference type="RefSeq" id="WP_263541493.1">
    <property type="nucleotide sequence ID" value="NZ_JAOVZO020000018.1"/>
</dbReference>
<dbReference type="Gene3D" id="2.40.10.10">
    <property type="entry name" value="Trypsin-like serine proteases"/>
    <property type="match status" value="2"/>
</dbReference>
<evidence type="ECO:0000256" key="1">
    <source>
        <dbReference type="SAM" id="SignalP"/>
    </source>
</evidence>
<comment type="caution">
    <text evidence="2">The sequence shown here is derived from an EMBL/GenBank/DDBJ whole genome shotgun (WGS) entry which is preliminary data.</text>
</comment>
<feature type="signal peptide" evidence="1">
    <location>
        <begin position="1"/>
        <end position="20"/>
    </location>
</feature>
<dbReference type="InterPro" id="IPR043504">
    <property type="entry name" value="Peptidase_S1_PA_chymotrypsin"/>
</dbReference>
<gene>
    <name evidence="2" type="ORF">OD750_014995</name>
</gene>
<dbReference type="PANTHER" id="PTHR36234:SF5">
    <property type="entry name" value="LYSYL ENDOPEPTIDASE"/>
    <property type="match status" value="1"/>
</dbReference>
<dbReference type="EMBL" id="JAOVZO020000018">
    <property type="protein sequence ID" value="MDC8013848.1"/>
    <property type="molecule type" value="Genomic_DNA"/>
</dbReference>
<keyword evidence="1" id="KW-0732">Signal</keyword>
<keyword evidence="3" id="KW-1185">Reference proteome</keyword>
<organism evidence="2 3">
    <name type="scientific">Tahibacter soli</name>
    <dbReference type="NCBI Taxonomy" id="2983605"/>
    <lineage>
        <taxon>Bacteria</taxon>
        <taxon>Pseudomonadati</taxon>
        <taxon>Pseudomonadota</taxon>
        <taxon>Gammaproteobacteria</taxon>
        <taxon>Lysobacterales</taxon>
        <taxon>Rhodanobacteraceae</taxon>
        <taxon>Tahibacter</taxon>
    </lineage>
</organism>
<dbReference type="PANTHER" id="PTHR36234">
    <property type="entry name" value="LYSYL ENDOPEPTIDASE"/>
    <property type="match status" value="1"/>
</dbReference>
<reference evidence="2" key="1">
    <citation type="submission" date="2023-02" db="EMBL/GenBank/DDBJ databases">
        <title>Tahibacter soli sp. nov. isolated from soil.</title>
        <authorList>
            <person name="Baek J.H."/>
            <person name="Lee J.K."/>
            <person name="Choi D.G."/>
            <person name="Jeon C.O."/>
        </authorList>
    </citation>
    <scope>NUCLEOTIDE SEQUENCE</scope>
    <source>
        <strain evidence="2">BL</strain>
    </source>
</reference>
<sequence length="583" mass="61371">MIVRTTGAVLACLIACNVHAQVTETGSEPLRIDATAAKRVEWRDAAKAAAEAPTLALPALAHERIEAMQRRNSESRHRRFQIGVVRAVASEAVSDVPKPTLQAVADGTVLRLDVASAGAAALRVGLRVDAWPDGAELRVAGTVFGDTIYAVDAATARNQADPQGVYWTAVTDGERQRLELFVPAGIDASRVRFSIDSVSHLVVGPQGSSGDAKALGDSGACEIDVVCRTGTLGQNFVDLKNSVARLVFQSGGGTYTCTGTLLNDTVAATQIPWFYTAHHCIGNQTEASTVTTFWNFETPTCNVDNAGPNIQVQGGSQLMYSQASTDGALLRLNNSPPGGAVLLGWNAGSLPTPTSIIGVHHPRGDIKKVSIGTHSGVSSNVDIDGQILSSALRASWAEGTTEGGSSGSGLFTFNGGYQLRGGLAGGTAGCSNSGGSEASGNRDFYSRLELVFPSISQYIAGAAQNGPTRDYTGQWDLPSEAGRGVSMFAFGQNILFALWFVYDNQGRASWYQLDAQWTGPDVASGRVVRWTGTPWGPTYNPGDRVLTQTGTFTLTFVSATQATFAYNVDGVNRTITLTKAVVN</sequence>
<feature type="chain" id="PRO_5040771873" description="Lysyl endopeptidase" evidence="1">
    <location>
        <begin position="21"/>
        <end position="583"/>
    </location>
</feature>